<dbReference type="Pfam" id="PF08123">
    <property type="entry name" value="DOT1"/>
    <property type="match status" value="1"/>
</dbReference>
<evidence type="ECO:0000256" key="3">
    <source>
        <dbReference type="ARBA" id="ARBA00020987"/>
    </source>
</evidence>
<feature type="region of interest" description="Disordered" evidence="12">
    <location>
        <begin position="313"/>
        <end position="460"/>
    </location>
</feature>
<proteinExistence type="inferred from homology"/>
<feature type="region of interest" description="Disordered" evidence="12">
    <location>
        <begin position="552"/>
        <end position="578"/>
    </location>
</feature>
<dbReference type="GO" id="GO:0032259">
    <property type="term" value="P:methylation"/>
    <property type="evidence" value="ECO:0007669"/>
    <property type="project" value="UniProtKB-KW"/>
</dbReference>
<dbReference type="EMBL" id="JASJQH010000163">
    <property type="protein sequence ID" value="KAK9766349.1"/>
    <property type="molecule type" value="Genomic_DNA"/>
</dbReference>
<feature type="domain" description="DOT1" evidence="13">
    <location>
        <begin position="798"/>
        <end position="1124"/>
    </location>
</feature>
<feature type="compositionally biased region" description="Polar residues" evidence="12">
    <location>
        <begin position="390"/>
        <end position="404"/>
    </location>
</feature>
<dbReference type="PANTHER" id="PTHR21451:SF0">
    <property type="entry name" value="HISTONE-LYSINE N-METHYLTRANSFERASE, H3 LYSINE-79 SPECIFIC"/>
    <property type="match status" value="1"/>
</dbReference>
<comment type="catalytic activity">
    <reaction evidence="10 11">
        <text>L-lysyl(79)-[histone H3] + 3 S-adenosyl-L-methionine = N(6),N(6),N(6)-trimethyl-L-lysyl(79)-[histone H3] + 3 S-adenosyl-L-homocysteine + 3 H(+)</text>
        <dbReference type="Rhea" id="RHEA:60328"/>
        <dbReference type="Rhea" id="RHEA-COMP:15549"/>
        <dbReference type="Rhea" id="RHEA-COMP:15552"/>
        <dbReference type="ChEBI" id="CHEBI:15378"/>
        <dbReference type="ChEBI" id="CHEBI:29969"/>
        <dbReference type="ChEBI" id="CHEBI:57856"/>
        <dbReference type="ChEBI" id="CHEBI:59789"/>
        <dbReference type="ChEBI" id="CHEBI:61961"/>
        <dbReference type="EC" id="2.1.1.360"/>
    </reaction>
</comment>
<evidence type="ECO:0000256" key="5">
    <source>
        <dbReference type="ARBA" id="ARBA00022679"/>
    </source>
</evidence>
<feature type="region of interest" description="Disordered" evidence="12">
    <location>
        <begin position="600"/>
        <end position="623"/>
    </location>
</feature>
<feature type="compositionally biased region" description="Basic and acidic residues" evidence="12">
    <location>
        <begin position="155"/>
        <end position="186"/>
    </location>
</feature>
<feature type="compositionally biased region" description="Low complexity" evidence="12">
    <location>
        <begin position="639"/>
        <end position="649"/>
    </location>
</feature>
<comment type="similarity">
    <text evidence="11">Belongs to the class I-like SAM-binding methyltransferase superfamily. DOT1 family.</text>
</comment>
<feature type="compositionally biased region" description="Basic and acidic residues" evidence="12">
    <location>
        <begin position="78"/>
        <end position="89"/>
    </location>
</feature>
<evidence type="ECO:0000256" key="8">
    <source>
        <dbReference type="ARBA" id="ARBA00023242"/>
    </source>
</evidence>
<comment type="miscellaneous">
    <text evidence="11">In contrast to other lysine histone methyltransferases, it does not contain a SET domain, suggesting the existence of another mechanism for methylation of lysine residues of histones.</text>
</comment>
<organism evidence="14 15">
    <name type="scientific">Basidiobolus ranarum</name>
    <dbReference type="NCBI Taxonomy" id="34480"/>
    <lineage>
        <taxon>Eukaryota</taxon>
        <taxon>Fungi</taxon>
        <taxon>Fungi incertae sedis</taxon>
        <taxon>Zoopagomycota</taxon>
        <taxon>Entomophthoromycotina</taxon>
        <taxon>Basidiobolomycetes</taxon>
        <taxon>Basidiobolales</taxon>
        <taxon>Basidiobolaceae</taxon>
        <taxon>Basidiobolus</taxon>
    </lineage>
</organism>
<dbReference type="Proteomes" id="UP001479436">
    <property type="component" value="Unassembled WGS sequence"/>
</dbReference>
<dbReference type="InterPro" id="IPR025789">
    <property type="entry name" value="DOT1_dom"/>
</dbReference>
<evidence type="ECO:0000256" key="4">
    <source>
        <dbReference type="ARBA" id="ARBA00022603"/>
    </source>
</evidence>
<dbReference type="CDD" id="cd02440">
    <property type="entry name" value="AdoMet_MTases"/>
    <property type="match status" value="1"/>
</dbReference>
<dbReference type="Gene3D" id="3.40.50.150">
    <property type="entry name" value="Vaccinia Virus protein VP39"/>
    <property type="match status" value="1"/>
</dbReference>
<dbReference type="Gene3D" id="1.10.260.170">
    <property type="match status" value="1"/>
</dbReference>
<keyword evidence="8 11" id="KW-0539">Nucleus</keyword>
<evidence type="ECO:0000256" key="7">
    <source>
        <dbReference type="ARBA" id="ARBA00022853"/>
    </source>
</evidence>
<dbReference type="PROSITE" id="PS51569">
    <property type="entry name" value="DOT1"/>
    <property type="match status" value="1"/>
</dbReference>
<sequence>MNAVKEAYMKPNDFNKKGNTSFTNASKNVDSAYNKFMNSLGLNPSNKLSSKNPNANSKEAYAIQSIEASPSNSSETFTPERRPKPEIERSSLSFESKRSSPKHHIKKNHSTELPISLHDSSKSGVYFKSKPASSIPHRNTSSLDKKQKFLVPLEKSPKLKRAERSPSVAETKDLIDAKRSRHERSFRLGVTSKSISNKQEDIPGRNTISKQRANVDDRTLNTRVTKSPTPSRRNTVQPTNRPERSESPTILKQKLESPKQKVVTEIKTFTQVVSPVNISREDPLAAYFNRKDQYKVVVKKKLVEVLQPLKNESKEKTPQSRVKRYSTSTRDSDYSTSRLPDPVDTVRDENIPKPPNKSKRNIEDNISSKDKLRRVIRESDEGKIYERGSDNVSTPDESKVQNTRENSKTTETNCEHVNDIGETSSSGAESLPKVCHSQERTSSTDLTKSNPGALTNQTQPPISFVEKPISTLEVSSTEQDLITPLLEESSITQSEVSQQNFDELASQIGENDASFGPIESKLAISSCEAKGALVSSIPDEDSSKTEATTLNASIGDTIPSPHESSSEHDKTTSSNSHISIVESSTYGNIVANVEGDKQRETVDWKGNKSPSIVSTEYDDTKRQDSDTQLHLNGVRRHSASLSSAGSPLLETPSEDQEIKQDQAFKNDSNVPIVEKKERRHLISPNSDLHEEKAVTSYKRDTLKPKQSIPKSERKDELQVPSELISTSEQYKANRKPSSQDTSRSLPVLRGAEKAVRDAIETYRKYFKDKSFDSLAKMKNSFPRIILELPAEGVKEVYPLMIPIKPGTRDEEDKEEYNPITDLISTVEVIVEQMLSENLASHFGDEKEGIIRNLKKARNRKEGLEFVSAVRDFNVLMRKFKESGQIQACAKRIKVPSIELSNHILYQVYSRTVAPQADSLKEYEAFSNQVYGEINPILISEFIERTGIQSNHVFLDMGCGIGNVVLQVAAQTGCESHGIEIMDIPARLAKLQLKEFKARMNYYHISHGHVDILHGDFLESPEIVDILRRVDVVLVNNYAFDSDLNQRLLQLFLDLKEGTKIITLRSYVPLDHKITLRNAASVESILTVQRYPYWSESVSWTNNGGEYFIHTVDRQPLYEFWRQVEENGGIEAATEGPIRRTTRSRK</sequence>
<feature type="compositionally biased region" description="Basic and acidic residues" evidence="12">
    <location>
        <begin position="687"/>
        <end position="703"/>
    </location>
</feature>
<feature type="compositionally biased region" description="Low complexity" evidence="12">
    <location>
        <begin position="325"/>
        <end position="338"/>
    </location>
</feature>
<accession>A0ABR2WXV6</accession>
<evidence type="ECO:0000256" key="12">
    <source>
        <dbReference type="SAM" id="MobiDB-lite"/>
    </source>
</evidence>
<reference evidence="14 15" key="1">
    <citation type="submission" date="2023-04" db="EMBL/GenBank/DDBJ databases">
        <title>Genome of Basidiobolus ranarum AG-B5.</title>
        <authorList>
            <person name="Stajich J.E."/>
            <person name="Carter-House D."/>
            <person name="Gryganskyi A."/>
        </authorList>
    </citation>
    <scope>NUCLEOTIDE SEQUENCE [LARGE SCALE GENOMIC DNA]</scope>
    <source>
        <strain evidence="14 15">AG-B5</strain>
    </source>
</reference>
<keyword evidence="5 11" id="KW-0808">Transferase</keyword>
<feature type="region of interest" description="Disordered" evidence="12">
    <location>
        <begin position="636"/>
        <end position="748"/>
    </location>
</feature>
<evidence type="ECO:0000313" key="15">
    <source>
        <dbReference type="Proteomes" id="UP001479436"/>
    </source>
</evidence>
<evidence type="ECO:0000256" key="10">
    <source>
        <dbReference type="ARBA" id="ARBA00047770"/>
    </source>
</evidence>
<comment type="function">
    <text evidence="11">Histone methyltransferase that specifically trimethylates histone H3 to form H3K79me3. This methylation is required for telomere silencing and for the pachytene checkpoint during the meiotic cell cycle by allowing the recruitment of RAD9 to double strand breaks. Nucleosomes are preferred as substrate compared to free histone.</text>
</comment>
<evidence type="ECO:0000256" key="2">
    <source>
        <dbReference type="ARBA" id="ARBA00012190"/>
    </source>
</evidence>
<dbReference type="SUPFAM" id="SSF53335">
    <property type="entry name" value="S-adenosyl-L-methionine-dependent methyltransferases"/>
    <property type="match status" value="1"/>
</dbReference>
<feature type="compositionally biased region" description="Basic residues" evidence="12">
    <location>
        <begin position="99"/>
        <end position="108"/>
    </location>
</feature>
<feature type="compositionally biased region" description="Polar residues" evidence="12">
    <location>
        <begin position="440"/>
        <end position="460"/>
    </location>
</feature>
<protein>
    <recommendedName>
        <fullName evidence="3 11">Histone-lysine N-methyltransferase, H3 lysine-79 specific</fullName>
        <ecNumber evidence="2 11">2.1.1.360</ecNumber>
    </recommendedName>
    <alternativeName>
        <fullName evidence="9 11">Histone H3-K79 methyltransferase</fullName>
    </alternativeName>
</protein>
<gene>
    <name evidence="14" type="primary">DOT1</name>
    <name evidence="14" type="ORF">K7432_004623</name>
</gene>
<feature type="compositionally biased region" description="Polar residues" evidence="12">
    <location>
        <begin position="17"/>
        <end position="31"/>
    </location>
</feature>
<keyword evidence="4 11" id="KW-0489">Methyltransferase</keyword>
<feature type="compositionally biased region" description="Low complexity" evidence="12">
    <location>
        <begin position="38"/>
        <end position="58"/>
    </location>
</feature>
<comment type="caution">
    <text evidence="14">The sequence shown here is derived from an EMBL/GenBank/DDBJ whole genome shotgun (WGS) entry which is preliminary data.</text>
</comment>
<keyword evidence="15" id="KW-1185">Reference proteome</keyword>
<keyword evidence="7 11" id="KW-0156">Chromatin regulator</keyword>
<feature type="compositionally biased region" description="Polar residues" evidence="12">
    <location>
        <begin position="221"/>
        <end position="240"/>
    </location>
</feature>
<evidence type="ECO:0000256" key="6">
    <source>
        <dbReference type="ARBA" id="ARBA00022691"/>
    </source>
</evidence>
<evidence type="ECO:0000313" key="14">
    <source>
        <dbReference type="EMBL" id="KAK9766349.1"/>
    </source>
</evidence>
<feature type="compositionally biased region" description="Polar residues" evidence="12">
    <location>
        <begin position="66"/>
        <end position="77"/>
    </location>
</feature>
<dbReference type="EC" id="2.1.1.360" evidence="2 11"/>
<name>A0ABR2WXV6_9FUNG</name>
<evidence type="ECO:0000256" key="9">
    <source>
        <dbReference type="ARBA" id="ARBA00029821"/>
    </source>
</evidence>
<keyword evidence="6 11" id="KW-0949">S-adenosyl-L-methionine</keyword>
<dbReference type="InterPro" id="IPR030445">
    <property type="entry name" value="H3-K79_meTrfase"/>
</dbReference>
<comment type="subcellular location">
    <subcellularLocation>
        <location evidence="1 11">Nucleus</location>
    </subcellularLocation>
</comment>
<evidence type="ECO:0000259" key="13">
    <source>
        <dbReference type="PROSITE" id="PS51569"/>
    </source>
</evidence>
<feature type="compositionally biased region" description="Basic and acidic residues" evidence="12">
    <location>
        <begin position="405"/>
        <end position="419"/>
    </location>
</feature>
<dbReference type="PANTHER" id="PTHR21451">
    <property type="entry name" value="HISTONE H3 METHYLTRANSFERASE"/>
    <property type="match status" value="1"/>
</dbReference>
<dbReference type="GO" id="GO:0140999">
    <property type="term" value="F:histone H3K4 trimethyltransferase activity"/>
    <property type="evidence" value="ECO:0007669"/>
    <property type="project" value="UniProtKB-EC"/>
</dbReference>
<evidence type="ECO:0000256" key="11">
    <source>
        <dbReference type="RuleBase" id="RU271113"/>
    </source>
</evidence>
<feature type="compositionally biased region" description="Basic and acidic residues" evidence="12">
    <location>
        <begin position="360"/>
        <end position="389"/>
    </location>
</feature>
<feature type="region of interest" description="Disordered" evidence="12">
    <location>
        <begin position="1"/>
        <end position="249"/>
    </location>
</feature>
<feature type="compositionally biased region" description="Polar residues" evidence="12">
    <location>
        <begin position="723"/>
        <end position="744"/>
    </location>
</feature>
<dbReference type="InterPro" id="IPR029063">
    <property type="entry name" value="SAM-dependent_MTases_sf"/>
</dbReference>
<evidence type="ECO:0000256" key="1">
    <source>
        <dbReference type="ARBA" id="ARBA00004123"/>
    </source>
</evidence>